<dbReference type="EMBL" id="ML208422">
    <property type="protein sequence ID" value="TFK65905.1"/>
    <property type="molecule type" value="Genomic_DNA"/>
</dbReference>
<protein>
    <submittedName>
        <fullName evidence="1">Uncharacterized protein</fullName>
    </submittedName>
</protein>
<keyword evidence="2" id="KW-1185">Reference proteome</keyword>
<name>A0ACD3AJH9_9AGAR</name>
<gene>
    <name evidence="1" type="ORF">BDN72DRAFT_962183</name>
</gene>
<sequence length="792" mass="87910">MATDARSGVVGCINKLVSQAGTRCSVFRSAQQTATTPATPTNLPLAPCLRFHRSLRGDDTLESIVPFPGFHKILEKFFDRKVEMSNSLYPTHFTELEQTLNAFVPSETGLGLNAGTYYKERVWRPCLGLAGIISRHSQGSHEYLSSPMVYDRDVACDTGSIQSRSAESGLQTTVVMQFSNPEIWTDCVEECIESIVSRGEYSWFNTLPDHSRSVPIQHGATPPPRIPLIPIPDVFEKVFKSHGLGDTLDDLLLSSRLPRINSVVRPNDPLSSRREFKVAQIILQNAWSYAVDMDATFIIISNGNYERIGIRHREFRTLFLSETFRIAGQGYSLLKSHAGLYMAADNELYERNTKMEKDLEDARRINAIPMLISFSQATAEQIISLIDRMMFMHERDLVQVCGFKQFGSRGLNLLVETASDSLSDSDSDSPSSSSGSVLPNHIASVHGLADWDPREIIQCRNDELPVLKITPSSSPRCSAQEAKLYLNDVQIMSNLAVILSHDTKTSLALYNYYCNYMKLYKTEAIHDIIHPHYSLFYQDTGTNPGMALILQHPGSAIKAKTKLTPAQSNGFRDHLTQFHNAGYLHGSIKRNNLRIATNGGRVFTIGFSKTRPVNVDPRVAQQECQAEMDTLKSILAHHRWTNTYKTPTELVNSRSAMDPGPSSGRKASQGGIQPQKRGHAEMEPQDASEGGPRKIWRGENDIEIANIGGSLSAQCHQQNQQDDTSWLPSTSALDLLVLLGWLDPSVTPDNDRLDGGVRPAPVSGLDSNDSDIGFPVCLDERIGMIFGPRTEL</sequence>
<reference evidence="1 2" key="1">
    <citation type="journal article" date="2019" name="Nat. Ecol. Evol.">
        <title>Megaphylogeny resolves global patterns of mushroom evolution.</title>
        <authorList>
            <person name="Varga T."/>
            <person name="Krizsan K."/>
            <person name="Foldi C."/>
            <person name="Dima B."/>
            <person name="Sanchez-Garcia M."/>
            <person name="Sanchez-Ramirez S."/>
            <person name="Szollosi G.J."/>
            <person name="Szarkandi J.G."/>
            <person name="Papp V."/>
            <person name="Albert L."/>
            <person name="Andreopoulos W."/>
            <person name="Angelini C."/>
            <person name="Antonin V."/>
            <person name="Barry K.W."/>
            <person name="Bougher N.L."/>
            <person name="Buchanan P."/>
            <person name="Buyck B."/>
            <person name="Bense V."/>
            <person name="Catcheside P."/>
            <person name="Chovatia M."/>
            <person name="Cooper J."/>
            <person name="Damon W."/>
            <person name="Desjardin D."/>
            <person name="Finy P."/>
            <person name="Geml J."/>
            <person name="Haridas S."/>
            <person name="Hughes K."/>
            <person name="Justo A."/>
            <person name="Karasinski D."/>
            <person name="Kautmanova I."/>
            <person name="Kiss B."/>
            <person name="Kocsube S."/>
            <person name="Kotiranta H."/>
            <person name="LaButti K.M."/>
            <person name="Lechner B.E."/>
            <person name="Liimatainen K."/>
            <person name="Lipzen A."/>
            <person name="Lukacs Z."/>
            <person name="Mihaltcheva S."/>
            <person name="Morgado L.N."/>
            <person name="Niskanen T."/>
            <person name="Noordeloos M.E."/>
            <person name="Ohm R.A."/>
            <person name="Ortiz-Santana B."/>
            <person name="Ovrebo C."/>
            <person name="Racz N."/>
            <person name="Riley R."/>
            <person name="Savchenko A."/>
            <person name="Shiryaev A."/>
            <person name="Soop K."/>
            <person name="Spirin V."/>
            <person name="Szebenyi C."/>
            <person name="Tomsovsky M."/>
            <person name="Tulloss R.E."/>
            <person name="Uehling J."/>
            <person name="Grigoriev I.V."/>
            <person name="Vagvolgyi C."/>
            <person name="Papp T."/>
            <person name="Martin F.M."/>
            <person name="Miettinen O."/>
            <person name="Hibbett D.S."/>
            <person name="Nagy L.G."/>
        </authorList>
    </citation>
    <scope>NUCLEOTIDE SEQUENCE [LARGE SCALE GENOMIC DNA]</scope>
    <source>
        <strain evidence="1 2">NL-1719</strain>
    </source>
</reference>
<accession>A0ACD3AJH9</accession>
<organism evidence="1 2">
    <name type="scientific">Pluteus cervinus</name>
    <dbReference type="NCBI Taxonomy" id="181527"/>
    <lineage>
        <taxon>Eukaryota</taxon>
        <taxon>Fungi</taxon>
        <taxon>Dikarya</taxon>
        <taxon>Basidiomycota</taxon>
        <taxon>Agaricomycotina</taxon>
        <taxon>Agaricomycetes</taxon>
        <taxon>Agaricomycetidae</taxon>
        <taxon>Agaricales</taxon>
        <taxon>Pluteineae</taxon>
        <taxon>Pluteaceae</taxon>
        <taxon>Pluteus</taxon>
    </lineage>
</organism>
<evidence type="ECO:0000313" key="1">
    <source>
        <dbReference type="EMBL" id="TFK65905.1"/>
    </source>
</evidence>
<proteinExistence type="predicted"/>
<dbReference type="Proteomes" id="UP000308600">
    <property type="component" value="Unassembled WGS sequence"/>
</dbReference>
<evidence type="ECO:0000313" key="2">
    <source>
        <dbReference type="Proteomes" id="UP000308600"/>
    </source>
</evidence>